<keyword evidence="2" id="KW-0472">Membrane</keyword>
<feature type="transmembrane region" description="Helical" evidence="2">
    <location>
        <begin position="141"/>
        <end position="159"/>
    </location>
</feature>
<comment type="caution">
    <text evidence="3">The sequence shown here is derived from an EMBL/GenBank/DDBJ whole genome shotgun (WGS) entry which is preliminary data.</text>
</comment>
<feature type="transmembrane region" description="Helical" evidence="2">
    <location>
        <begin position="230"/>
        <end position="253"/>
    </location>
</feature>
<accession>A0A7J0EP79</accession>
<feature type="transmembrane region" description="Helical" evidence="2">
    <location>
        <begin position="114"/>
        <end position="135"/>
    </location>
</feature>
<feature type="compositionally biased region" description="Basic and acidic residues" evidence="1">
    <location>
        <begin position="278"/>
        <end position="287"/>
    </location>
</feature>
<name>A0A7J0EP79_9ERIC</name>
<evidence type="ECO:0000256" key="2">
    <source>
        <dbReference type="SAM" id="Phobius"/>
    </source>
</evidence>
<evidence type="ECO:0008006" key="5">
    <source>
        <dbReference type="Google" id="ProtNLM"/>
    </source>
</evidence>
<feature type="compositionally biased region" description="Basic and acidic residues" evidence="1">
    <location>
        <begin position="294"/>
        <end position="303"/>
    </location>
</feature>
<protein>
    <recommendedName>
        <fullName evidence="5">Transmembrane protein</fullName>
    </recommendedName>
</protein>
<dbReference type="EMBL" id="BJWL01000006">
    <property type="protein sequence ID" value="GFY88301.1"/>
    <property type="molecule type" value="Genomic_DNA"/>
</dbReference>
<evidence type="ECO:0000256" key="1">
    <source>
        <dbReference type="SAM" id="MobiDB-lite"/>
    </source>
</evidence>
<keyword evidence="4" id="KW-1185">Reference proteome</keyword>
<dbReference type="Proteomes" id="UP000585474">
    <property type="component" value="Unassembled WGS sequence"/>
</dbReference>
<dbReference type="PANTHER" id="PTHR36714:SF7">
    <property type="entry name" value="TRANSMEMBRANE PROTEIN"/>
    <property type="match status" value="1"/>
</dbReference>
<dbReference type="PANTHER" id="PTHR36714">
    <property type="entry name" value="T23E23.1"/>
    <property type="match status" value="1"/>
</dbReference>
<evidence type="ECO:0000313" key="4">
    <source>
        <dbReference type="Proteomes" id="UP000585474"/>
    </source>
</evidence>
<reference evidence="3 4" key="1">
    <citation type="submission" date="2019-07" db="EMBL/GenBank/DDBJ databases">
        <title>De Novo Assembly of kiwifruit Actinidia rufa.</title>
        <authorList>
            <person name="Sugita-Konishi S."/>
            <person name="Sato K."/>
            <person name="Mori E."/>
            <person name="Abe Y."/>
            <person name="Kisaki G."/>
            <person name="Hamano K."/>
            <person name="Suezawa K."/>
            <person name="Otani M."/>
            <person name="Fukuda T."/>
            <person name="Manabe T."/>
            <person name="Gomi K."/>
            <person name="Tabuchi M."/>
            <person name="Akimitsu K."/>
            <person name="Kataoka I."/>
        </authorList>
    </citation>
    <scope>NUCLEOTIDE SEQUENCE [LARGE SCALE GENOMIC DNA]</scope>
    <source>
        <strain evidence="4">cv. Fuchu</strain>
    </source>
</reference>
<evidence type="ECO:0000313" key="3">
    <source>
        <dbReference type="EMBL" id="GFY88301.1"/>
    </source>
</evidence>
<proteinExistence type="predicted"/>
<feature type="region of interest" description="Disordered" evidence="1">
    <location>
        <begin position="270"/>
        <end position="303"/>
    </location>
</feature>
<gene>
    <name evidence="3" type="ORF">Acr_06g0002410</name>
</gene>
<keyword evidence="2" id="KW-1133">Transmembrane helix</keyword>
<sequence length="303" mass="34776">MENNNSSLNQRKVSDMLKMAPQKILEPPYGYFYNSWPLPFYLIDRLSKDCCFKLIQVSIVYLVPLHLLELFSAVLTVDLASKLHTGETPMNFSEIVQRSIKEARFKGPLITSILVHYLSTCTILGIIWLVIQYYYISRNLYHGYLLVIVFAAAFIALLTKYLEWSAMWNMSIVISVLEEVCGTEAYALSDRFSRGNNGYGLLLMLVFFLWGFVLRSLCLRFGCYEKVGGIVVPASLLWVGNLIKWVACTIYFYNCKEQNLEIVEENVEAKAQTTDGETPLKERDQSEKTIYQQKKPEAESLDV</sequence>
<dbReference type="OrthoDB" id="1095660at2759"/>
<feature type="transmembrane region" description="Helical" evidence="2">
    <location>
        <begin position="199"/>
        <end position="218"/>
    </location>
</feature>
<dbReference type="AlphaFoldDB" id="A0A7J0EP79"/>
<keyword evidence="2" id="KW-0812">Transmembrane</keyword>
<organism evidence="3 4">
    <name type="scientific">Actinidia rufa</name>
    <dbReference type="NCBI Taxonomy" id="165716"/>
    <lineage>
        <taxon>Eukaryota</taxon>
        <taxon>Viridiplantae</taxon>
        <taxon>Streptophyta</taxon>
        <taxon>Embryophyta</taxon>
        <taxon>Tracheophyta</taxon>
        <taxon>Spermatophyta</taxon>
        <taxon>Magnoliopsida</taxon>
        <taxon>eudicotyledons</taxon>
        <taxon>Gunneridae</taxon>
        <taxon>Pentapetalae</taxon>
        <taxon>asterids</taxon>
        <taxon>Ericales</taxon>
        <taxon>Actinidiaceae</taxon>
        <taxon>Actinidia</taxon>
    </lineage>
</organism>